<evidence type="ECO:0000313" key="2">
    <source>
        <dbReference type="Proteomes" id="UP001054252"/>
    </source>
</evidence>
<organism evidence="1 2">
    <name type="scientific">Rubroshorea leprosula</name>
    <dbReference type="NCBI Taxonomy" id="152421"/>
    <lineage>
        <taxon>Eukaryota</taxon>
        <taxon>Viridiplantae</taxon>
        <taxon>Streptophyta</taxon>
        <taxon>Embryophyta</taxon>
        <taxon>Tracheophyta</taxon>
        <taxon>Spermatophyta</taxon>
        <taxon>Magnoliopsida</taxon>
        <taxon>eudicotyledons</taxon>
        <taxon>Gunneridae</taxon>
        <taxon>Pentapetalae</taxon>
        <taxon>rosids</taxon>
        <taxon>malvids</taxon>
        <taxon>Malvales</taxon>
        <taxon>Dipterocarpaceae</taxon>
        <taxon>Rubroshorea</taxon>
    </lineage>
</organism>
<protein>
    <submittedName>
        <fullName evidence="1">Uncharacterized protein</fullName>
    </submittedName>
</protein>
<dbReference type="Proteomes" id="UP001054252">
    <property type="component" value="Unassembled WGS sequence"/>
</dbReference>
<keyword evidence="2" id="KW-1185">Reference proteome</keyword>
<gene>
    <name evidence="1" type="ORF">SLEP1_g23818</name>
</gene>
<evidence type="ECO:0000313" key="1">
    <source>
        <dbReference type="EMBL" id="GKV12700.1"/>
    </source>
</evidence>
<dbReference type="AlphaFoldDB" id="A0AAV5JQP1"/>
<accession>A0AAV5JQP1</accession>
<comment type="caution">
    <text evidence="1">The sequence shown here is derived from an EMBL/GenBank/DDBJ whole genome shotgun (WGS) entry which is preliminary data.</text>
</comment>
<dbReference type="EMBL" id="BPVZ01000037">
    <property type="protein sequence ID" value="GKV12700.1"/>
    <property type="molecule type" value="Genomic_DNA"/>
</dbReference>
<name>A0AAV5JQP1_9ROSI</name>
<reference evidence="1 2" key="1">
    <citation type="journal article" date="2021" name="Commun. Biol.">
        <title>The genome of Shorea leprosula (Dipterocarpaceae) highlights the ecological relevance of drought in aseasonal tropical rainforests.</title>
        <authorList>
            <person name="Ng K.K.S."/>
            <person name="Kobayashi M.J."/>
            <person name="Fawcett J.A."/>
            <person name="Hatakeyama M."/>
            <person name="Paape T."/>
            <person name="Ng C.H."/>
            <person name="Ang C.C."/>
            <person name="Tnah L.H."/>
            <person name="Lee C.T."/>
            <person name="Nishiyama T."/>
            <person name="Sese J."/>
            <person name="O'Brien M.J."/>
            <person name="Copetti D."/>
            <person name="Mohd Noor M.I."/>
            <person name="Ong R.C."/>
            <person name="Putra M."/>
            <person name="Sireger I.Z."/>
            <person name="Indrioko S."/>
            <person name="Kosugi Y."/>
            <person name="Izuno A."/>
            <person name="Isagi Y."/>
            <person name="Lee S.L."/>
            <person name="Shimizu K.K."/>
        </authorList>
    </citation>
    <scope>NUCLEOTIDE SEQUENCE [LARGE SCALE GENOMIC DNA]</scope>
    <source>
        <strain evidence="1">214</strain>
    </source>
</reference>
<sequence length="132" mass="14098">MLGSTEPSAWVRCPACLGSTEPSMPGFDETQALAVGFLQVDEEGIGAGFENEPSKQSNLALNPAAAGFLQVLGSISNPAGTVFKLGSCRCWVRSSSWVDGSVEFDLFMDLLSIVLSSYSYRCAGFDFKPSKR</sequence>
<proteinExistence type="predicted"/>